<dbReference type="InterPro" id="IPR051783">
    <property type="entry name" value="NAD(P)-dependent_oxidoreduct"/>
</dbReference>
<evidence type="ECO:0000259" key="1">
    <source>
        <dbReference type="Pfam" id="PF01370"/>
    </source>
</evidence>
<gene>
    <name evidence="2" type="ORF">ACFQGU_01880</name>
</gene>
<dbReference type="PANTHER" id="PTHR48079">
    <property type="entry name" value="PROTEIN YEEZ"/>
    <property type="match status" value="1"/>
</dbReference>
<dbReference type="Proteomes" id="UP001596138">
    <property type="component" value="Unassembled WGS sequence"/>
</dbReference>
<feature type="domain" description="NAD-dependent epimerase/dehydratase" evidence="1">
    <location>
        <begin position="4"/>
        <end position="40"/>
    </location>
</feature>
<organism evidence="2 3">
    <name type="scientific">Longivirga aurantiaca</name>
    <dbReference type="NCBI Taxonomy" id="1837743"/>
    <lineage>
        <taxon>Bacteria</taxon>
        <taxon>Bacillati</taxon>
        <taxon>Actinomycetota</taxon>
        <taxon>Actinomycetes</taxon>
        <taxon>Sporichthyales</taxon>
        <taxon>Sporichthyaceae</taxon>
        <taxon>Longivirga</taxon>
    </lineage>
</organism>
<proteinExistence type="predicted"/>
<dbReference type="EMBL" id="JBHSTI010000002">
    <property type="protein sequence ID" value="MFC6236611.1"/>
    <property type="molecule type" value="Genomic_DNA"/>
</dbReference>
<reference evidence="3" key="1">
    <citation type="journal article" date="2019" name="Int. J. Syst. Evol. Microbiol.">
        <title>The Global Catalogue of Microorganisms (GCM) 10K type strain sequencing project: providing services to taxonomists for standard genome sequencing and annotation.</title>
        <authorList>
            <consortium name="The Broad Institute Genomics Platform"/>
            <consortium name="The Broad Institute Genome Sequencing Center for Infectious Disease"/>
            <person name="Wu L."/>
            <person name="Ma J."/>
        </authorList>
    </citation>
    <scope>NUCLEOTIDE SEQUENCE [LARGE SCALE GENOMIC DNA]</scope>
    <source>
        <strain evidence="3">CGMCC 4.7317</strain>
    </source>
</reference>
<dbReference type="RefSeq" id="WP_386763653.1">
    <property type="nucleotide sequence ID" value="NZ_JBHSTI010000002.1"/>
</dbReference>
<name>A0ABW1SWG4_9ACTN</name>
<protein>
    <submittedName>
        <fullName evidence="2">NAD-dependent epimerase/dehydratase family protein</fullName>
    </submittedName>
</protein>
<comment type="caution">
    <text evidence="2">The sequence shown here is derived from an EMBL/GenBank/DDBJ whole genome shotgun (WGS) entry which is preliminary data.</text>
</comment>
<accession>A0ABW1SWG4</accession>
<evidence type="ECO:0000313" key="2">
    <source>
        <dbReference type="EMBL" id="MFC6236611.1"/>
    </source>
</evidence>
<dbReference type="PANTHER" id="PTHR48079:SF6">
    <property type="entry name" value="NAD(P)-BINDING DOMAIN-CONTAINING PROTEIN-RELATED"/>
    <property type="match status" value="1"/>
</dbReference>
<dbReference type="Pfam" id="PF01370">
    <property type="entry name" value="Epimerase"/>
    <property type="match status" value="2"/>
</dbReference>
<sequence>MRLLVIGGTRFVGRHVVEAALRRGHEVTLVHRTATDLFPGAEHVLADRDGDLGALDGRTFDATADICAYFPRQVRHVVDTLGERAGRYLLISSTSVYAEPAGPAFDESSPTVLAAGDDVDVVTDSTYGPLKVACEEVARELLGDRATVVRPTYVVGPWDHTQRFTHWVRRLSEGGEVLGPGNPGDPLQVVDARDLGRFVVDLLEKDVAGTFHAVTPQPPYTFGDMLADVLAVVAPSGTTITWVDQAWLLEQGESDATIPLWGGGDPWILANAASPAASVAAGMKNRSVRQSAVEVLDHLRAGPTTGSDPGMTREREAELLAAWHAR</sequence>
<feature type="domain" description="NAD-dependent epimerase/dehydratase" evidence="1">
    <location>
        <begin position="77"/>
        <end position="207"/>
    </location>
</feature>
<keyword evidence="3" id="KW-1185">Reference proteome</keyword>
<dbReference type="SUPFAM" id="SSF51735">
    <property type="entry name" value="NAD(P)-binding Rossmann-fold domains"/>
    <property type="match status" value="1"/>
</dbReference>
<dbReference type="InterPro" id="IPR036291">
    <property type="entry name" value="NAD(P)-bd_dom_sf"/>
</dbReference>
<dbReference type="Gene3D" id="3.40.50.720">
    <property type="entry name" value="NAD(P)-binding Rossmann-like Domain"/>
    <property type="match status" value="1"/>
</dbReference>
<dbReference type="InterPro" id="IPR001509">
    <property type="entry name" value="Epimerase_deHydtase"/>
</dbReference>
<evidence type="ECO:0000313" key="3">
    <source>
        <dbReference type="Proteomes" id="UP001596138"/>
    </source>
</evidence>